<protein>
    <submittedName>
        <fullName evidence="1">DUF2637 domain-containing protein</fullName>
    </submittedName>
</protein>
<dbReference type="Proteomes" id="UP001589627">
    <property type="component" value="Unassembled WGS sequence"/>
</dbReference>
<keyword evidence="2" id="KW-1185">Reference proteome</keyword>
<accession>A0ABV5YNT7</accession>
<evidence type="ECO:0000313" key="2">
    <source>
        <dbReference type="Proteomes" id="UP001589627"/>
    </source>
</evidence>
<evidence type="ECO:0000313" key="1">
    <source>
        <dbReference type="EMBL" id="MFB9836697.1"/>
    </source>
</evidence>
<sequence length="218" mass="23169">MSVDGMIVASSMTLLADSRNGQRSGLLPWTLLVIGSAASLAANVAVAEPSAVGRLIAAWPSCALIGSYELLMRQVRHAAARKTPLALQEPDTSPAANDAGSSALHMALNSEVATTYDTHTVPADPLTASYDGHTGSTEDLIRDADEAHPQVNRELPGPRRPASELQHNAWQWAIANRTPAGNLPSGKAIAERFGRRERWGRLVKQAGTTGRLDLATHQ</sequence>
<dbReference type="EMBL" id="JBHLZP010000302">
    <property type="protein sequence ID" value="MFB9836697.1"/>
    <property type="molecule type" value="Genomic_DNA"/>
</dbReference>
<name>A0ABV5YNT7_9ACTN</name>
<dbReference type="RefSeq" id="WP_378209504.1">
    <property type="nucleotide sequence ID" value="NZ_JBHLZP010000302.1"/>
</dbReference>
<gene>
    <name evidence="1" type="ORF">ACFFNX_31435</name>
</gene>
<comment type="caution">
    <text evidence="1">The sequence shown here is derived from an EMBL/GenBank/DDBJ whole genome shotgun (WGS) entry which is preliminary data.</text>
</comment>
<dbReference type="InterPro" id="IPR021235">
    <property type="entry name" value="DUF2637"/>
</dbReference>
<reference evidence="1 2" key="1">
    <citation type="submission" date="2024-09" db="EMBL/GenBank/DDBJ databases">
        <authorList>
            <person name="Sun Q."/>
            <person name="Mori K."/>
        </authorList>
    </citation>
    <scope>NUCLEOTIDE SEQUENCE [LARGE SCALE GENOMIC DNA]</scope>
    <source>
        <strain evidence="1 2">TBRC 0563</strain>
    </source>
</reference>
<dbReference type="Pfam" id="PF10935">
    <property type="entry name" value="DUF2637"/>
    <property type="match status" value="1"/>
</dbReference>
<proteinExistence type="predicted"/>
<organism evidence="1 2">
    <name type="scientific">Actinoallomurus acaciae</name>
    <dbReference type="NCBI Taxonomy" id="502577"/>
    <lineage>
        <taxon>Bacteria</taxon>
        <taxon>Bacillati</taxon>
        <taxon>Actinomycetota</taxon>
        <taxon>Actinomycetes</taxon>
        <taxon>Streptosporangiales</taxon>
        <taxon>Thermomonosporaceae</taxon>
        <taxon>Actinoallomurus</taxon>
    </lineage>
</organism>